<dbReference type="Gene3D" id="3.55.50.70">
    <property type="match status" value="1"/>
</dbReference>
<evidence type="ECO:0008006" key="4">
    <source>
        <dbReference type="Google" id="ProtNLM"/>
    </source>
</evidence>
<sequence length="114" mass="12020">MADAPQAIPLNQVYVFQASPADGTLKSMLTRWARDQRMTLSYLHPNDYTLYGPVGSIRTPSLVEAASALNAAYASQHLVVGVDRQTIVVSLATQRDDSLPATSGGETSAAGAGQ</sequence>
<accession>A0ABS8UHA9</accession>
<evidence type="ECO:0000313" key="2">
    <source>
        <dbReference type="EMBL" id="MCD9098116.1"/>
    </source>
</evidence>
<name>A0ABS8UHA9_9GAMM</name>
<comment type="caution">
    <text evidence="2">The sequence shown here is derived from an EMBL/GenBank/DDBJ whole genome shotgun (WGS) entry which is preliminary data.</text>
</comment>
<reference evidence="2" key="2">
    <citation type="journal article" date="2022" name="Syst. Appl. Microbiol.">
        <title>Physiological and genomic characterisation of Luteimonas fraxinea sp. nov., a bacterial species associated with trees tolerant to ash dieback.</title>
        <authorList>
            <person name="Ulrich K."/>
            <person name="Becker R."/>
            <person name="Behrendt U."/>
            <person name="Kube M."/>
            <person name="Schneck V."/>
            <person name="Ulrich A."/>
        </authorList>
    </citation>
    <scope>NUCLEOTIDE SEQUENCE</scope>
    <source>
        <strain evidence="2">A1P009</strain>
    </source>
</reference>
<organism evidence="2 3">
    <name type="scientific">Luteimonas fraxinea</name>
    <dbReference type="NCBI Taxonomy" id="2901869"/>
    <lineage>
        <taxon>Bacteria</taxon>
        <taxon>Pseudomonadati</taxon>
        <taxon>Pseudomonadota</taxon>
        <taxon>Gammaproteobacteria</taxon>
        <taxon>Lysobacterales</taxon>
        <taxon>Lysobacteraceae</taxon>
        <taxon>Luteimonas</taxon>
    </lineage>
</organism>
<feature type="region of interest" description="Disordered" evidence="1">
    <location>
        <begin position="93"/>
        <end position="114"/>
    </location>
</feature>
<keyword evidence="3" id="KW-1185">Reference proteome</keyword>
<gene>
    <name evidence="2" type="ORF">LTT95_14320</name>
</gene>
<dbReference type="EMBL" id="JAJQKU010000004">
    <property type="protein sequence ID" value="MCD9098116.1"/>
    <property type="molecule type" value="Genomic_DNA"/>
</dbReference>
<proteinExistence type="predicted"/>
<evidence type="ECO:0000256" key="1">
    <source>
        <dbReference type="SAM" id="MobiDB-lite"/>
    </source>
</evidence>
<dbReference type="Proteomes" id="UP001430360">
    <property type="component" value="Unassembled WGS sequence"/>
</dbReference>
<protein>
    <recommendedName>
        <fullName evidence="4">Toxin co-regulated pilus biosynthesis protein Q C-terminal domain-containing protein</fullName>
    </recommendedName>
</protein>
<reference evidence="2" key="1">
    <citation type="submission" date="2021-12" db="EMBL/GenBank/DDBJ databases">
        <authorList>
            <person name="Ulrich A."/>
        </authorList>
    </citation>
    <scope>NUCLEOTIDE SEQUENCE</scope>
    <source>
        <strain evidence="2">A1P009</strain>
    </source>
</reference>
<evidence type="ECO:0000313" key="3">
    <source>
        <dbReference type="Proteomes" id="UP001430360"/>
    </source>
</evidence>
<feature type="compositionally biased region" description="Low complexity" evidence="1">
    <location>
        <begin position="101"/>
        <end position="114"/>
    </location>
</feature>
<dbReference type="RefSeq" id="WP_232137294.1">
    <property type="nucleotide sequence ID" value="NZ_CP089507.1"/>
</dbReference>